<proteinExistence type="predicted"/>
<dbReference type="EMBL" id="CAFAAV010000253">
    <property type="protein sequence ID" value="CAB4834192.1"/>
    <property type="molecule type" value="Genomic_DNA"/>
</dbReference>
<dbReference type="AlphaFoldDB" id="A0A6J7KQP0"/>
<accession>A0A6J7KQP0</accession>
<sequence>MQVTFFGVRGSTPCHGDSVVRYGGNTSCVAVHVPGQGPLFFDLGTGARDLGAGQPQDGSFRGTCLLSHLHWDHTQGLPFFSPLHAEGAELDVYAPAQDDGRTVAEVIGQVIRPPLFPIIVDQLPGKVRFHDTADSEFMIGDVKVMARMVPHVGPTLGYRLEWQGHSVAYLSDHQQPHDGSFSVSEGARELAEGVDLLIHDAQYTSHEFATKNTWGHCTIDYAMWLAEHCHVRTLVLFHHDPTRTDAMLDEVRESAVVKGKSAGFAVLTAFEGLTVDVG</sequence>
<name>A0A6J7KQP0_9ZZZZ</name>
<dbReference type="SUPFAM" id="SSF56281">
    <property type="entry name" value="Metallo-hydrolase/oxidoreductase"/>
    <property type="match status" value="1"/>
</dbReference>
<evidence type="ECO:0000259" key="1">
    <source>
        <dbReference type="Pfam" id="PF12706"/>
    </source>
</evidence>
<dbReference type="EMBL" id="CAFBOL010000085">
    <property type="protein sequence ID" value="CAB5005123.1"/>
    <property type="molecule type" value="Genomic_DNA"/>
</dbReference>
<dbReference type="PANTHER" id="PTHR42663:SF4">
    <property type="entry name" value="SLL1036 PROTEIN"/>
    <property type="match status" value="1"/>
</dbReference>
<evidence type="ECO:0000313" key="6">
    <source>
        <dbReference type="EMBL" id="CAB4957835.1"/>
    </source>
</evidence>
<dbReference type="EMBL" id="CAEZYF010000001">
    <property type="protein sequence ID" value="CAB4700478.1"/>
    <property type="molecule type" value="Genomic_DNA"/>
</dbReference>
<dbReference type="EMBL" id="CAFBIY010000006">
    <property type="protein sequence ID" value="CAB4846378.1"/>
    <property type="molecule type" value="Genomic_DNA"/>
</dbReference>
<dbReference type="CDD" id="cd07715">
    <property type="entry name" value="TaR3-like_MBL-fold"/>
    <property type="match status" value="1"/>
</dbReference>
<evidence type="ECO:0000313" key="5">
    <source>
        <dbReference type="EMBL" id="CAB4846378.1"/>
    </source>
</evidence>
<evidence type="ECO:0000313" key="3">
    <source>
        <dbReference type="EMBL" id="CAB4700478.1"/>
    </source>
</evidence>
<gene>
    <name evidence="3" type="ORF">UFOPK2656_00014</name>
    <name evidence="4" type="ORF">UFOPK3099_02502</name>
    <name evidence="5" type="ORF">UFOPK3267_00216</name>
    <name evidence="6" type="ORF">UFOPK3651_03311</name>
    <name evidence="7" type="ORF">UFOPK3931_02463</name>
    <name evidence="2" type="ORF">UFOPK4189_01618</name>
</gene>
<dbReference type="EMBL" id="CAESGF010000008">
    <property type="protein sequence ID" value="CAB4363848.1"/>
    <property type="molecule type" value="Genomic_DNA"/>
</dbReference>
<evidence type="ECO:0000313" key="7">
    <source>
        <dbReference type="EMBL" id="CAB5005123.1"/>
    </source>
</evidence>
<feature type="domain" description="Metallo-beta-lactamase" evidence="1">
    <location>
        <begin position="65"/>
        <end position="239"/>
    </location>
</feature>
<dbReference type="EMBL" id="CAFBMT010000036">
    <property type="protein sequence ID" value="CAB4957835.1"/>
    <property type="molecule type" value="Genomic_DNA"/>
</dbReference>
<organism evidence="6">
    <name type="scientific">freshwater metagenome</name>
    <dbReference type="NCBI Taxonomy" id="449393"/>
    <lineage>
        <taxon>unclassified sequences</taxon>
        <taxon>metagenomes</taxon>
        <taxon>ecological metagenomes</taxon>
    </lineage>
</organism>
<dbReference type="PANTHER" id="PTHR42663">
    <property type="entry name" value="HYDROLASE C777.06C-RELATED-RELATED"/>
    <property type="match status" value="1"/>
</dbReference>
<dbReference type="Pfam" id="PF12706">
    <property type="entry name" value="Lactamase_B_2"/>
    <property type="match status" value="1"/>
</dbReference>
<dbReference type="InterPro" id="IPR036866">
    <property type="entry name" value="RibonucZ/Hydroxyglut_hydro"/>
</dbReference>
<reference evidence="6" key="1">
    <citation type="submission" date="2020-05" db="EMBL/GenBank/DDBJ databases">
        <authorList>
            <person name="Chiriac C."/>
            <person name="Salcher M."/>
            <person name="Ghai R."/>
            <person name="Kavagutti S V."/>
        </authorList>
    </citation>
    <scope>NUCLEOTIDE SEQUENCE</scope>
</reference>
<evidence type="ECO:0000313" key="4">
    <source>
        <dbReference type="EMBL" id="CAB4834192.1"/>
    </source>
</evidence>
<dbReference type="Gene3D" id="3.60.15.10">
    <property type="entry name" value="Ribonuclease Z/Hydroxyacylglutathione hydrolase-like"/>
    <property type="match status" value="1"/>
</dbReference>
<dbReference type="InterPro" id="IPR001279">
    <property type="entry name" value="Metallo-B-lactamas"/>
</dbReference>
<protein>
    <submittedName>
        <fullName evidence="6">Unannotated protein</fullName>
    </submittedName>
</protein>
<evidence type="ECO:0000313" key="2">
    <source>
        <dbReference type="EMBL" id="CAB4363848.1"/>
    </source>
</evidence>